<dbReference type="SMART" id="SM00812">
    <property type="entry name" value="Alpha_L_fucos"/>
    <property type="match status" value="1"/>
</dbReference>
<evidence type="ECO:0000259" key="8">
    <source>
        <dbReference type="Pfam" id="PF16757"/>
    </source>
</evidence>
<dbReference type="Pfam" id="PF01120">
    <property type="entry name" value="Alpha_L_fucos"/>
    <property type="match status" value="1"/>
</dbReference>
<proteinExistence type="inferred from homology"/>
<gene>
    <name evidence="9" type="ORF">RFH988_LOCUS1652</name>
</gene>
<dbReference type="AlphaFoldDB" id="A0A813Q106"/>
<dbReference type="PANTHER" id="PTHR10030:SF37">
    <property type="entry name" value="ALPHA-L-FUCOSIDASE-RELATED"/>
    <property type="match status" value="1"/>
</dbReference>
<protein>
    <recommendedName>
        <fullName evidence="3">alpha-L-fucosidase</fullName>
        <ecNumber evidence="3">3.2.1.51</ecNumber>
    </recommendedName>
</protein>
<evidence type="ECO:0000313" key="10">
    <source>
        <dbReference type="Proteomes" id="UP000663882"/>
    </source>
</evidence>
<name>A0A813Q106_9BILA</name>
<evidence type="ECO:0000256" key="2">
    <source>
        <dbReference type="ARBA" id="ARBA00007951"/>
    </source>
</evidence>
<dbReference type="OrthoDB" id="6039950at2759"/>
<evidence type="ECO:0000256" key="3">
    <source>
        <dbReference type="ARBA" id="ARBA00012662"/>
    </source>
</evidence>
<dbReference type="Gene3D" id="3.20.20.80">
    <property type="entry name" value="Glycosidases"/>
    <property type="match status" value="1"/>
</dbReference>
<dbReference type="GO" id="GO:0016139">
    <property type="term" value="P:glycoside catabolic process"/>
    <property type="evidence" value="ECO:0007669"/>
    <property type="project" value="TreeGrafter"/>
</dbReference>
<evidence type="ECO:0000256" key="5">
    <source>
        <dbReference type="ARBA" id="ARBA00022801"/>
    </source>
</evidence>
<dbReference type="InterPro" id="IPR057739">
    <property type="entry name" value="Glyco_hydro_29_N"/>
</dbReference>
<dbReference type="InterPro" id="IPR016286">
    <property type="entry name" value="FUC_metazoa-typ"/>
</dbReference>
<keyword evidence="6" id="KW-0326">Glycosidase</keyword>
<evidence type="ECO:0000259" key="7">
    <source>
        <dbReference type="Pfam" id="PF01120"/>
    </source>
</evidence>
<dbReference type="Gene3D" id="2.60.40.1180">
    <property type="entry name" value="Golgi alpha-mannosidase II"/>
    <property type="match status" value="1"/>
</dbReference>
<dbReference type="EC" id="3.2.1.51" evidence="3"/>
<dbReference type="InterPro" id="IPR017853">
    <property type="entry name" value="GH"/>
</dbReference>
<feature type="domain" description="Alpha-L-fucosidase C-terminal" evidence="8">
    <location>
        <begin position="110"/>
        <end position="200"/>
    </location>
</feature>
<evidence type="ECO:0000256" key="6">
    <source>
        <dbReference type="ARBA" id="ARBA00023295"/>
    </source>
</evidence>
<evidence type="ECO:0000313" key="9">
    <source>
        <dbReference type="EMBL" id="CAF0757550.1"/>
    </source>
</evidence>
<dbReference type="GO" id="GO:0006004">
    <property type="term" value="P:fucose metabolic process"/>
    <property type="evidence" value="ECO:0007669"/>
    <property type="project" value="InterPro"/>
</dbReference>
<accession>A0A813Q106</accession>
<dbReference type="SUPFAM" id="SSF51445">
    <property type="entry name" value="(Trans)glycosidases"/>
    <property type="match status" value="1"/>
</dbReference>
<comment type="caution">
    <text evidence="9">The sequence shown here is derived from an EMBL/GenBank/DDBJ whole genome shotgun (WGS) entry which is preliminary data.</text>
</comment>
<feature type="domain" description="Glycoside hydrolase family 29 N-terminal" evidence="7">
    <location>
        <begin position="29"/>
        <end position="99"/>
    </location>
</feature>
<dbReference type="GO" id="GO:0004560">
    <property type="term" value="F:alpha-L-fucosidase activity"/>
    <property type="evidence" value="ECO:0007669"/>
    <property type="project" value="UniProtKB-EC"/>
</dbReference>
<organism evidence="9 10">
    <name type="scientific">Rotaria sordida</name>
    <dbReference type="NCBI Taxonomy" id="392033"/>
    <lineage>
        <taxon>Eukaryota</taxon>
        <taxon>Metazoa</taxon>
        <taxon>Spiralia</taxon>
        <taxon>Gnathifera</taxon>
        <taxon>Rotifera</taxon>
        <taxon>Eurotatoria</taxon>
        <taxon>Bdelloidea</taxon>
        <taxon>Philodinida</taxon>
        <taxon>Philodinidae</taxon>
        <taxon>Rotaria</taxon>
    </lineage>
</organism>
<dbReference type="EMBL" id="CAJNOO010000032">
    <property type="protein sequence ID" value="CAF0757550.1"/>
    <property type="molecule type" value="Genomic_DNA"/>
</dbReference>
<keyword evidence="4" id="KW-0732">Signal</keyword>
<evidence type="ECO:0000256" key="1">
    <source>
        <dbReference type="ARBA" id="ARBA00004071"/>
    </source>
</evidence>
<dbReference type="Pfam" id="PF16757">
    <property type="entry name" value="Fucosidase_C"/>
    <property type="match status" value="1"/>
</dbReference>
<dbReference type="PANTHER" id="PTHR10030">
    <property type="entry name" value="ALPHA-L-FUCOSIDASE"/>
    <property type="match status" value="1"/>
</dbReference>
<dbReference type="PRINTS" id="PR00741">
    <property type="entry name" value="GLHYDRLASE29"/>
</dbReference>
<dbReference type="InterPro" id="IPR031919">
    <property type="entry name" value="Fucosidase_C"/>
</dbReference>
<dbReference type="InterPro" id="IPR000933">
    <property type="entry name" value="Glyco_hydro_29"/>
</dbReference>
<dbReference type="GO" id="GO:0005764">
    <property type="term" value="C:lysosome"/>
    <property type="evidence" value="ECO:0007669"/>
    <property type="project" value="TreeGrafter"/>
</dbReference>
<dbReference type="InterPro" id="IPR013780">
    <property type="entry name" value="Glyco_hydro_b"/>
</dbReference>
<sequence>MNIFNHRNKSTIAEYNVQVQSSVDSSLLYHIDRGSWGFRRTAKLNDYLTIQELLYQIITTVSTGGNVLINVGPTSYGKIAPIFEERLRQMGSWLKVNGEAIYSSIPWKYQNDTTNKDVWYTSSKDKQFVYACLLVWSKNTTEITLGAPVSSSSTSVTLLGSDVGPLNWRPASESGGIIIDVSNIKTYSLASDWAWVFKLENVSGSELLNQNQDDIIYDY</sequence>
<evidence type="ECO:0000256" key="4">
    <source>
        <dbReference type="ARBA" id="ARBA00022729"/>
    </source>
</evidence>
<comment type="similarity">
    <text evidence="2">Belongs to the glycosyl hydrolase 29 family.</text>
</comment>
<keyword evidence="5" id="KW-0378">Hydrolase</keyword>
<reference evidence="9" key="1">
    <citation type="submission" date="2021-02" db="EMBL/GenBank/DDBJ databases">
        <authorList>
            <person name="Nowell W R."/>
        </authorList>
    </citation>
    <scope>NUCLEOTIDE SEQUENCE</scope>
</reference>
<comment type="function">
    <text evidence="1">Alpha-L-fucosidase is responsible for hydrolyzing the alpha-1,6-linked fucose joined to the reducing-end N-acetylglucosamine of the carbohydrate moieties of glycoproteins.</text>
</comment>
<dbReference type="Proteomes" id="UP000663882">
    <property type="component" value="Unassembled WGS sequence"/>
</dbReference>